<protein>
    <submittedName>
        <fullName evidence="2">Uncharacterized protein</fullName>
    </submittedName>
</protein>
<comment type="caution">
    <text evidence="2">The sequence shown here is derived from an EMBL/GenBank/DDBJ whole genome shotgun (WGS) entry which is preliminary data.</text>
</comment>
<dbReference type="EMBL" id="WKFB01000469">
    <property type="protein sequence ID" value="KAF6722134.1"/>
    <property type="molecule type" value="Genomic_DNA"/>
</dbReference>
<sequence length="222" mass="24069">MLLCSRSSLESCRKPHAAVCASRREARPPSVLVLVVINNNKNKQEPLSGSARPGPLGSLEPGSLTYGRHLLNILPPYAPAHGSSAPAEQDQLEPPGLAWSSGSMAAAVLERASARGRRVAESCEFGPVLTGQKNRLRFGLVRSSMVHFYTSGTEHDPSPCRKSPPRGSRPSARFLWIRCYARALARARTVKRRAAHSRSVVHEYDRTGAGTGPARRKESGWG</sequence>
<evidence type="ECO:0000256" key="1">
    <source>
        <dbReference type="SAM" id="MobiDB-lite"/>
    </source>
</evidence>
<organism evidence="2 3">
    <name type="scientific">Oryzias melastigma</name>
    <name type="common">Marine medaka</name>
    <dbReference type="NCBI Taxonomy" id="30732"/>
    <lineage>
        <taxon>Eukaryota</taxon>
        <taxon>Metazoa</taxon>
        <taxon>Chordata</taxon>
        <taxon>Craniata</taxon>
        <taxon>Vertebrata</taxon>
        <taxon>Euteleostomi</taxon>
        <taxon>Actinopterygii</taxon>
        <taxon>Neopterygii</taxon>
        <taxon>Teleostei</taxon>
        <taxon>Neoteleostei</taxon>
        <taxon>Acanthomorphata</taxon>
        <taxon>Ovalentaria</taxon>
        <taxon>Atherinomorphae</taxon>
        <taxon>Beloniformes</taxon>
        <taxon>Adrianichthyidae</taxon>
        <taxon>Oryziinae</taxon>
        <taxon>Oryzias</taxon>
    </lineage>
</organism>
<feature type="region of interest" description="Disordered" evidence="1">
    <location>
        <begin position="200"/>
        <end position="222"/>
    </location>
</feature>
<name>A0A834C383_ORYME</name>
<accession>A0A834C383</accession>
<proteinExistence type="predicted"/>
<evidence type="ECO:0000313" key="3">
    <source>
        <dbReference type="Proteomes" id="UP000646548"/>
    </source>
</evidence>
<gene>
    <name evidence="2" type="ORF">FQA47_018409</name>
</gene>
<dbReference type="Proteomes" id="UP000646548">
    <property type="component" value="Unassembled WGS sequence"/>
</dbReference>
<reference evidence="2" key="1">
    <citation type="journal article" name="BMC Genomics">
        <title>Long-read sequencing and de novo genome assembly of marine medaka (Oryzias melastigma).</title>
        <authorList>
            <person name="Liang P."/>
            <person name="Saqib H.S.A."/>
            <person name="Ni X."/>
            <person name="Shen Y."/>
        </authorList>
    </citation>
    <scope>NUCLEOTIDE SEQUENCE</scope>
    <source>
        <strain evidence="2">Bigg-433</strain>
    </source>
</reference>
<evidence type="ECO:0000313" key="2">
    <source>
        <dbReference type="EMBL" id="KAF6722134.1"/>
    </source>
</evidence>
<dbReference type="AlphaFoldDB" id="A0A834C383"/>